<protein>
    <submittedName>
        <fullName evidence="1">Uncharacterized protein</fullName>
    </submittedName>
</protein>
<reference evidence="1 2" key="1">
    <citation type="submission" date="2021-03" db="EMBL/GenBank/DDBJ databases">
        <title>Genomic Encyclopedia of Type Strains, Phase IV (KMG-IV): sequencing the most valuable type-strain genomes for metagenomic binning, comparative biology and taxonomic classification.</title>
        <authorList>
            <person name="Goeker M."/>
        </authorList>
    </citation>
    <scope>NUCLEOTIDE SEQUENCE [LARGE SCALE GENOMIC DNA]</scope>
    <source>
        <strain evidence="1 2">DSM 40526</strain>
    </source>
</reference>
<dbReference type="Gene3D" id="3.40.630.30">
    <property type="match status" value="1"/>
</dbReference>
<evidence type="ECO:0000313" key="2">
    <source>
        <dbReference type="Proteomes" id="UP001519310"/>
    </source>
</evidence>
<proteinExistence type="predicted"/>
<evidence type="ECO:0000313" key="1">
    <source>
        <dbReference type="EMBL" id="MBP2038971.1"/>
    </source>
</evidence>
<dbReference type="Proteomes" id="UP001519310">
    <property type="component" value="Unassembled WGS sequence"/>
</dbReference>
<comment type="caution">
    <text evidence="1">The sequence shown here is derived from an EMBL/GenBank/DDBJ whole genome shotgun (WGS) entry which is preliminary data.</text>
</comment>
<name>A0ABS4LA61_STRAV</name>
<keyword evidence="2" id="KW-1185">Reference proteome</keyword>
<accession>A0ABS4LA61</accession>
<gene>
    <name evidence="1" type="ORF">J2Z77_004790</name>
</gene>
<dbReference type="EMBL" id="JAGGLQ010000010">
    <property type="protein sequence ID" value="MBP2038971.1"/>
    <property type="molecule type" value="Genomic_DNA"/>
</dbReference>
<organism evidence="1 2">
    <name type="scientific">Streptomyces avidinii</name>
    <dbReference type="NCBI Taxonomy" id="1895"/>
    <lineage>
        <taxon>Bacteria</taxon>
        <taxon>Bacillati</taxon>
        <taxon>Actinomycetota</taxon>
        <taxon>Actinomycetes</taxon>
        <taxon>Kitasatosporales</taxon>
        <taxon>Streptomycetaceae</taxon>
        <taxon>Streptomyces</taxon>
    </lineage>
</organism>
<sequence>MSPETGTLCGSEVLDNPVWAALTGTHRAFAEFGPAGMAARYAPDTSPFSALADPLDPRAWADLAALAGSGEEVWLTGLRSRRRGGGR</sequence>